<protein>
    <submittedName>
        <fullName evidence="1">Uncharacterized protein</fullName>
    </submittedName>
</protein>
<comment type="caution">
    <text evidence="1">The sequence shown here is derived from an EMBL/GenBank/DDBJ whole genome shotgun (WGS) entry which is preliminary data.</text>
</comment>
<proteinExistence type="predicted"/>
<dbReference type="EMBL" id="SJSA01000001">
    <property type="protein sequence ID" value="TGG39201.1"/>
    <property type="molecule type" value="Genomic_DNA"/>
</dbReference>
<evidence type="ECO:0000313" key="1">
    <source>
        <dbReference type="EMBL" id="TGG34897.1"/>
    </source>
</evidence>
<geneLocation type="plasmid" evidence="1">
    <name>pTAA-3-3</name>
</geneLocation>
<gene>
    <name evidence="2" type="ORF">EZ315_00165</name>
    <name evidence="3" type="ORF">EZ315_09730</name>
    <name evidence="1" type="ORF">EZ315_16235</name>
</gene>
<dbReference type="AlphaFoldDB" id="A0A4Z0V3A4"/>
<dbReference type="EMBL" id="SJSA01000005">
    <property type="protein sequence ID" value="TGG34897.1"/>
    <property type="molecule type" value="Genomic_DNA"/>
</dbReference>
<dbReference type="EMBL" id="SJSA01000001">
    <property type="protein sequence ID" value="TGG40930.1"/>
    <property type="molecule type" value="Genomic_DNA"/>
</dbReference>
<evidence type="ECO:0000313" key="2">
    <source>
        <dbReference type="EMBL" id="TGG39201.1"/>
    </source>
</evidence>
<dbReference type="RefSeq" id="WP_135469470.1">
    <property type="nucleotide sequence ID" value="NZ_SJSA01000001.1"/>
</dbReference>
<dbReference type="GeneID" id="82151330"/>
<accession>A0A4Z0V3A4</accession>
<organism evidence="1 4">
    <name type="scientific">Duncaniella freteri</name>
    <dbReference type="NCBI Taxonomy" id="2530391"/>
    <lineage>
        <taxon>Bacteria</taxon>
        <taxon>Pseudomonadati</taxon>
        <taxon>Bacteroidota</taxon>
        <taxon>Bacteroidia</taxon>
        <taxon>Bacteroidales</taxon>
        <taxon>Muribaculaceae</taxon>
        <taxon>Duncaniella</taxon>
    </lineage>
</organism>
<keyword evidence="4" id="KW-1185">Reference proteome</keyword>
<sequence>MSARQVGELFCGLIEACDDINAAVSLFLSVNLPEILADIDKRLAGADTAAADTRAELQKSEAARARIDSLISQLSGQSLAAPLRVDIISAPRTVTLANPVRQQIRARLFPSFGLGSVLCMGDHQALDVSPDGFITPLRLGRSYVNAVATSDTSVYKTLCIDVVPPRCRLTASGALRLDGKGNLRLT</sequence>
<keyword evidence="1" id="KW-0614">Plasmid</keyword>
<name>A0A4Z0V3A4_9BACT</name>
<dbReference type="Proteomes" id="UP000297635">
    <property type="component" value="Unassembled WGS sequence"/>
</dbReference>
<evidence type="ECO:0000313" key="3">
    <source>
        <dbReference type="EMBL" id="TGG40930.1"/>
    </source>
</evidence>
<evidence type="ECO:0000313" key="4">
    <source>
        <dbReference type="Proteomes" id="UP000297635"/>
    </source>
</evidence>
<reference evidence="1 4" key="1">
    <citation type="submission" date="2019-02" db="EMBL/GenBank/DDBJ databases">
        <title>Isolation and identification of novel species under the genus Muribaculum.</title>
        <authorList>
            <person name="Miyake S."/>
            <person name="Ding Y."/>
            <person name="Low A."/>
            <person name="Soh M."/>
            <person name="Seedorf H."/>
        </authorList>
    </citation>
    <scope>NUCLEOTIDE SEQUENCE [LARGE SCALE GENOMIC DNA]</scope>
    <source>
        <strain evidence="1 4">TLL-A3</strain>
        <plasmid evidence="1">pTAA-3-3</plasmid>
    </source>
</reference>